<evidence type="ECO:0000313" key="2">
    <source>
        <dbReference type="EMBL" id="KKU56752.1"/>
    </source>
</evidence>
<dbReference type="PANTHER" id="PTHR43685">
    <property type="entry name" value="GLYCOSYLTRANSFERASE"/>
    <property type="match status" value="1"/>
</dbReference>
<feature type="domain" description="Glycosyltransferase 2-like" evidence="1">
    <location>
        <begin position="10"/>
        <end position="116"/>
    </location>
</feature>
<comment type="caution">
    <text evidence="2">The sequence shown here is derived from an EMBL/GenBank/DDBJ whole genome shotgun (WGS) entry which is preliminary data.</text>
</comment>
<keyword evidence="2" id="KW-0808">Transferase</keyword>
<name>A0A0G1RI58_9BACT</name>
<dbReference type="Pfam" id="PF00535">
    <property type="entry name" value="Glycos_transf_2"/>
    <property type="match status" value="1"/>
</dbReference>
<dbReference type="CDD" id="cd00761">
    <property type="entry name" value="Glyco_tranf_GTA_type"/>
    <property type="match status" value="1"/>
</dbReference>
<protein>
    <submittedName>
        <fullName evidence="2">Glycosyl transferase, family 2</fullName>
    </submittedName>
</protein>
<reference evidence="2 3" key="1">
    <citation type="journal article" date="2015" name="Nature">
        <title>rRNA introns, odd ribosomes, and small enigmatic genomes across a large radiation of phyla.</title>
        <authorList>
            <person name="Brown C.T."/>
            <person name="Hug L.A."/>
            <person name="Thomas B.C."/>
            <person name="Sharon I."/>
            <person name="Castelle C.J."/>
            <person name="Singh A."/>
            <person name="Wilkins M.J."/>
            <person name="Williams K.H."/>
            <person name="Banfield J.F."/>
        </authorList>
    </citation>
    <scope>NUCLEOTIDE SEQUENCE [LARGE SCALE GENOMIC DNA]</scope>
</reference>
<dbReference type="InterPro" id="IPR050834">
    <property type="entry name" value="Glycosyltransf_2"/>
</dbReference>
<gene>
    <name evidence="2" type="ORF">UX78_C0003G0028</name>
</gene>
<dbReference type="Proteomes" id="UP000034607">
    <property type="component" value="Unassembled WGS sequence"/>
</dbReference>
<evidence type="ECO:0000259" key="1">
    <source>
        <dbReference type="Pfam" id="PF00535"/>
    </source>
</evidence>
<dbReference type="PANTHER" id="PTHR43685:SF2">
    <property type="entry name" value="GLYCOSYLTRANSFERASE 2-LIKE DOMAIN-CONTAINING PROTEIN"/>
    <property type="match status" value="1"/>
</dbReference>
<dbReference type="AlphaFoldDB" id="A0A0G1RI58"/>
<accession>A0A0G1RI58</accession>
<organism evidence="2 3">
    <name type="scientific">Candidatus Amesbacteria bacterium GW2011_GWA2_47_11</name>
    <dbReference type="NCBI Taxonomy" id="1618357"/>
    <lineage>
        <taxon>Bacteria</taxon>
        <taxon>Candidatus Amesiibacteriota</taxon>
    </lineage>
</organism>
<dbReference type="Gene3D" id="3.90.550.10">
    <property type="entry name" value="Spore Coat Polysaccharide Biosynthesis Protein SpsA, Chain A"/>
    <property type="match status" value="1"/>
</dbReference>
<evidence type="ECO:0000313" key="3">
    <source>
        <dbReference type="Proteomes" id="UP000034607"/>
    </source>
</evidence>
<sequence>MPILPPVWVSINLTTYNRAHILSRALNSVLKQTFKNWELIIVDDGSTDETPKVIRLFSRKDRRIIGIFHPQNLGNASARNTALRFSRGTYVAFLDDDDEWKDKDKLKKQLAVFRRSADPNLAIVCTGVNLIDALGQITPRKVIPPSDLTAHILAGNGVIYSPTVMTRRDIMLYVGGFDTRLPRGVDSEFYRTCIVKYGFKVLFLPECTTNIYLHLGLRLTPFSSVSALQKNIWANLYLLSKYRRYFFKYPLSALTRLKTISLCLLQIPRAALKSN</sequence>
<dbReference type="InterPro" id="IPR001173">
    <property type="entry name" value="Glyco_trans_2-like"/>
</dbReference>
<dbReference type="InterPro" id="IPR029044">
    <property type="entry name" value="Nucleotide-diphossugar_trans"/>
</dbReference>
<dbReference type="EMBL" id="LCNM01000003">
    <property type="protein sequence ID" value="KKU56752.1"/>
    <property type="molecule type" value="Genomic_DNA"/>
</dbReference>
<dbReference type="GO" id="GO:0016740">
    <property type="term" value="F:transferase activity"/>
    <property type="evidence" value="ECO:0007669"/>
    <property type="project" value="UniProtKB-KW"/>
</dbReference>
<proteinExistence type="predicted"/>
<dbReference type="SUPFAM" id="SSF53448">
    <property type="entry name" value="Nucleotide-diphospho-sugar transferases"/>
    <property type="match status" value="1"/>
</dbReference>